<dbReference type="Pfam" id="PF00651">
    <property type="entry name" value="BTB"/>
    <property type="match status" value="1"/>
</dbReference>
<dbReference type="InterPro" id="IPR011333">
    <property type="entry name" value="SKP1/BTB/POZ_sf"/>
</dbReference>
<protein>
    <recommendedName>
        <fullName evidence="2">BTB domain-containing protein</fullName>
    </recommendedName>
</protein>
<evidence type="ECO:0000256" key="1">
    <source>
        <dbReference type="SAM" id="MobiDB-lite"/>
    </source>
</evidence>
<dbReference type="Proteomes" id="UP001212997">
    <property type="component" value="Unassembled WGS sequence"/>
</dbReference>
<gene>
    <name evidence="3" type="ORF">NLI96_g5510</name>
</gene>
<evidence type="ECO:0000313" key="4">
    <source>
        <dbReference type="Proteomes" id="UP001212997"/>
    </source>
</evidence>
<name>A0AAD5V2V4_9APHY</name>
<evidence type="ECO:0000259" key="2">
    <source>
        <dbReference type="PROSITE" id="PS50097"/>
    </source>
</evidence>
<feature type="region of interest" description="Disordered" evidence="1">
    <location>
        <begin position="279"/>
        <end position="325"/>
    </location>
</feature>
<organism evidence="3 4">
    <name type="scientific">Meripilus lineatus</name>
    <dbReference type="NCBI Taxonomy" id="2056292"/>
    <lineage>
        <taxon>Eukaryota</taxon>
        <taxon>Fungi</taxon>
        <taxon>Dikarya</taxon>
        <taxon>Basidiomycota</taxon>
        <taxon>Agaricomycotina</taxon>
        <taxon>Agaricomycetes</taxon>
        <taxon>Polyporales</taxon>
        <taxon>Meripilaceae</taxon>
        <taxon>Meripilus</taxon>
    </lineage>
</organism>
<dbReference type="SUPFAM" id="SSF54695">
    <property type="entry name" value="POZ domain"/>
    <property type="match status" value="1"/>
</dbReference>
<dbReference type="AlphaFoldDB" id="A0AAD5V2V4"/>
<comment type="caution">
    <text evidence="3">The sequence shown here is derived from an EMBL/GenBank/DDBJ whole genome shotgun (WGS) entry which is preliminary data.</text>
</comment>
<keyword evidence="4" id="KW-1185">Reference proteome</keyword>
<proteinExistence type="predicted"/>
<evidence type="ECO:0000313" key="3">
    <source>
        <dbReference type="EMBL" id="KAJ3484622.1"/>
    </source>
</evidence>
<feature type="domain" description="BTB" evidence="2">
    <location>
        <begin position="75"/>
        <end position="156"/>
    </location>
</feature>
<reference evidence="3" key="1">
    <citation type="submission" date="2022-07" db="EMBL/GenBank/DDBJ databases">
        <title>Genome Sequence of Physisporinus lineatus.</title>
        <authorList>
            <person name="Buettner E."/>
        </authorList>
    </citation>
    <scope>NUCLEOTIDE SEQUENCE</scope>
    <source>
        <strain evidence="3">VT162</strain>
    </source>
</reference>
<accession>A0AAD5V2V4</accession>
<dbReference type="EMBL" id="JANAWD010000182">
    <property type="protein sequence ID" value="KAJ3484622.1"/>
    <property type="molecule type" value="Genomic_DNA"/>
</dbReference>
<feature type="compositionally biased region" description="Polar residues" evidence="1">
    <location>
        <begin position="30"/>
        <end position="39"/>
    </location>
</feature>
<dbReference type="CDD" id="cd18186">
    <property type="entry name" value="BTB_POZ_ZBTB_KLHL-like"/>
    <property type="match status" value="1"/>
</dbReference>
<sequence>MASISSSGPRKRPRRSTMQEGQDEDAMTDHGSSISNCQLYSPGDTSIIEGCHPHDSVEDNNDTIIKDSRFYFPDADCAIRVGNTLFRVHRFLLARDSSAFEDMFTLPSQSTPRNDPDRERVEGYHDSNPIILHGESDDNFRELVSVLYALPAELHELSTDVPRLLKVCSVANKYHFTSTETWAVDMLYPQVTSDLTPDDHNIESCSSSMMSRILEVARLCGHKELENSVVKKWKFRLREGELDPLQAVRTAETHSLEGLGGTSYYTLLQRLDEKLQYSSPEHAIRRSPATKSRPDISRATTSSIGTPIPYPSMGSAPKSTSEVPAGGRVHVPPAGLSVNLGEYLGRNLEVIDNPKPRQLSEHRRCGELDVHENAVVGKFGLAMCTYPWMSEESHGRRYGVDLEGGGWSRGAFCWTRLKGLPVEPE</sequence>
<dbReference type="InterPro" id="IPR000210">
    <property type="entry name" value="BTB/POZ_dom"/>
</dbReference>
<dbReference type="PROSITE" id="PS50097">
    <property type="entry name" value="BTB"/>
    <property type="match status" value="1"/>
</dbReference>
<dbReference type="SMART" id="SM00225">
    <property type="entry name" value="BTB"/>
    <property type="match status" value="1"/>
</dbReference>
<feature type="region of interest" description="Disordered" evidence="1">
    <location>
        <begin position="1"/>
        <end position="39"/>
    </location>
</feature>
<dbReference type="Gene3D" id="3.30.710.10">
    <property type="entry name" value="Potassium Channel Kv1.1, Chain A"/>
    <property type="match status" value="1"/>
</dbReference>